<dbReference type="CDD" id="cd20071">
    <property type="entry name" value="SET_SMYD"/>
    <property type="match status" value="1"/>
</dbReference>
<dbReference type="InterPro" id="IPR001214">
    <property type="entry name" value="SET_dom"/>
</dbReference>
<comment type="caution">
    <text evidence="2">The sequence shown here is derived from an EMBL/GenBank/DDBJ whole genome shotgun (WGS) entry which is preliminary data.</text>
</comment>
<evidence type="ECO:0000313" key="3">
    <source>
        <dbReference type="Proteomes" id="UP000623467"/>
    </source>
</evidence>
<dbReference type="PANTHER" id="PTHR47332:SF4">
    <property type="entry name" value="SET DOMAIN-CONTAINING PROTEIN 5"/>
    <property type="match status" value="1"/>
</dbReference>
<evidence type="ECO:0000259" key="1">
    <source>
        <dbReference type="PROSITE" id="PS50280"/>
    </source>
</evidence>
<reference evidence="2" key="1">
    <citation type="submission" date="2020-05" db="EMBL/GenBank/DDBJ databases">
        <title>Mycena genomes resolve the evolution of fungal bioluminescence.</title>
        <authorList>
            <person name="Tsai I.J."/>
        </authorList>
    </citation>
    <scope>NUCLEOTIDE SEQUENCE</scope>
    <source>
        <strain evidence="2">160909Yilan</strain>
    </source>
</reference>
<dbReference type="Pfam" id="PF00856">
    <property type="entry name" value="SET"/>
    <property type="match status" value="1"/>
</dbReference>
<feature type="domain" description="SET" evidence="1">
    <location>
        <begin position="118"/>
        <end position="246"/>
    </location>
</feature>
<dbReference type="Proteomes" id="UP000623467">
    <property type="component" value="Unassembled WGS sequence"/>
</dbReference>
<name>A0A8H7D325_9AGAR</name>
<proteinExistence type="predicted"/>
<dbReference type="InterPro" id="IPR046341">
    <property type="entry name" value="SET_dom_sf"/>
</dbReference>
<dbReference type="OrthoDB" id="5945798at2759"/>
<accession>A0A8H7D325</accession>
<dbReference type="SUPFAM" id="SSF82199">
    <property type="entry name" value="SET domain"/>
    <property type="match status" value="1"/>
</dbReference>
<dbReference type="PROSITE" id="PS50280">
    <property type="entry name" value="SET"/>
    <property type="match status" value="1"/>
</dbReference>
<protein>
    <submittedName>
        <fullName evidence="2">SET domain-containing protein</fullName>
    </submittedName>
</protein>
<dbReference type="EMBL" id="JACAZH010000010">
    <property type="protein sequence ID" value="KAF7357582.1"/>
    <property type="molecule type" value="Genomic_DNA"/>
</dbReference>
<evidence type="ECO:0000313" key="2">
    <source>
        <dbReference type="EMBL" id="KAF7357582.1"/>
    </source>
</evidence>
<organism evidence="2 3">
    <name type="scientific">Mycena sanguinolenta</name>
    <dbReference type="NCBI Taxonomy" id="230812"/>
    <lineage>
        <taxon>Eukaryota</taxon>
        <taxon>Fungi</taxon>
        <taxon>Dikarya</taxon>
        <taxon>Basidiomycota</taxon>
        <taxon>Agaricomycotina</taxon>
        <taxon>Agaricomycetes</taxon>
        <taxon>Agaricomycetidae</taxon>
        <taxon>Agaricales</taxon>
        <taxon>Marasmiineae</taxon>
        <taxon>Mycenaceae</taxon>
        <taxon>Mycena</taxon>
    </lineage>
</organism>
<dbReference type="Gene3D" id="2.170.270.10">
    <property type="entry name" value="SET domain"/>
    <property type="match status" value="1"/>
</dbReference>
<sequence>MKRGFLNSSKAKARPLGPVIVSVPDTSKPAVSVQDVSPPPVRRFPIGKVAKTFPKSTSTSRNATIASEAPPDALTWTTLPLDAKADEPVTECFFFPGSKEVVMNTPGFPQPLVHPAQPSFRLADAPGMGMGLFSTRDLKMGDLILCERPLLISPRGVPTDPNPNFTDEMFVQYSMNMYEKCAAMAVDRMRPKDKAAFMALANCHTEDGSGPCSPNTDRVFDLPSLSFRLYAVRDIPAGEELTLSYVEVDVPTAERQESLKPYGFTCTCAACTDPSSDARRATIEASAPNVLMWATFDRTLPDDWVLKKALHQLKLHTNEKLEYLNGYSNATRAIMEAYICLGDTENASLWAAKVHRQVWAEEYKPAKLEALLDPGNIAAYEAHPYWRKRVDAVDLLAEALHALGQLAGPDNIKTLSGGGTLMMFDPLKMPGFPKFEPPK</sequence>
<dbReference type="SMART" id="SM00317">
    <property type="entry name" value="SET"/>
    <property type="match status" value="1"/>
</dbReference>
<dbReference type="PANTHER" id="PTHR47332">
    <property type="entry name" value="SET DOMAIN-CONTAINING PROTEIN 5"/>
    <property type="match status" value="1"/>
</dbReference>
<dbReference type="Gene3D" id="1.25.40.10">
    <property type="entry name" value="Tetratricopeptide repeat domain"/>
    <property type="match status" value="1"/>
</dbReference>
<dbReference type="InterPro" id="IPR011990">
    <property type="entry name" value="TPR-like_helical_dom_sf"/>
</dbReference>
<keyword evidence="3" id="KW-1185">Reference proteome</keyword>
<dbReference type="InterPro" id="IPR053185">
    <property type="entry name" value="SET_domain_protein"/>
</dbReference>
<gene>
    <name evidence="2" type="ORF">MSAN_01354600</name>
</gene>
<dbReference type="AlphaFoldDB" id="A0A8H7D325"/>